<dbReference type="InterPro" id="IPR003848">
    <property type="entry name" value="DUF218"/>
</dbReference>
<sequence length="246" mass="28378">MRIANSFFLLLICLLFTGCGKMLYRSAAKAFTKGAREAPYDAIIVPGFPYNGEKWDMVLQLRIHWAYYLYSKGYTRNVIFSGGAVATPYIESRVMANYAEALGIPREHLFTEEKAQHSTENVYYSYRVAKEHGFSKIALSTDPVQTSYMKKFIKKYELPIGLLPTVIDTVKTLNVYEPKADHSNAVVREGFVKLSDREGFFKRFRGTIGKYIVWHEEDLKKAKYRRRYKDRMIPSSEQSGNNKSVQ</sequence>
<dbReference type="InterPro" id="IPR051599">
    <property type="entry name" value="Cell_Envelope_Assoc"/>
</dbReference>
<dbReference type="Pfam" id="PF02698">
    <property type="entry name" value="DUF218"/>
    <property type="match status" value="1"/>
</dbReference>
<evidence type="ECO:0000313" key="2">
    <source>
        <dbReference type="EMBL" id="XCH25584.1"/>
    </source>
</evidence>
<accession>A0AAU8FML8</accession>
<proteinExistence type="predicted"/>
<dbReference type="InterPro" id="IPR014729">
    <property type="entry name" value="Rossmann-like_a/b/a_fold"/>
</dbReference>
<dbReference type="PROSITE" id="PS51257">
    <property type="entry name" value="PROKAR_LIPOPROTEIN"/>
    <property type="match status" value="1"/>
</dbReference>
<dbReference type="PANTHER" id="PTHR30336:SF20">
    <property type="entry name" value="DUF218 DOMAIN-CONTAINING PROTEIN"/>
    <property type="match status" value="1"/>
</dbReference>
<dbReference type="GO" id="GO:0005886">
    <property type="term" value="C:plasma membrane"/>
    <property type="evidence" value="ECO:0007669"/>
    <property type="project" value="TreeGrafter"/>
</dbReference>
<dbReference type="PANTHER" id="PTHR30336">
    <property type="entry name" value="INNER MEMBRANE PROTEIN, PROBABLE PERMEASE"/>
    <property type="match status" value="1"/>
</dbReference>
<evidence type="ECO:0000259" key="1">
    <source>
        <dbReference type="Pfam" id="PF02698"/>
    </source>
</evidence>
<dbReference type="CDD" id="cd06259">
    <property type="entry name" value="YdcF-like"/>
    <property type="match status" value="1"/>
</dbReference>
<dbReference type="EMBL" id="CP159289">
    <property type="protein sequence ID" value="XCH25584.1"/>
    <property type="molecule type" value="Genomic_DNA"/>
</dbReference>
<name>A0AAU8FML8_9BACT</name>
<reference evidence="2" key="1">
    <citation type="submission" date="2024-06" db="EMBL/GenBank/DDBJ databases">
        <title>Sequencing and assembly of the genome of Dyadobacter sp. strain 676, a symbiont of Cyamopsis tetragonoloba.</title>
        <authorList>
            <person name="Guro P."/>
            <person name="Sazanova A."/>
            <person name="Kuznetsova I."/>
            <person name="Belimov A."/>
            <person name="Safronova V."/>
        </authorList>
    </citation>
    <scope>NUCLEOTIDE SEQUENCE</scope>
    <source>
        <strain evidence="2">676</strain>
    </source>
</reference>
<dbReference type="RefSeq" id="WP_353720883.1">
    <property type="nucleotide sequence ID" value="NZ_CP159289.1"/>
</dbReference>
<dbReference type="AlphaFoldDB" id="A0AAU8FML8"/>
<gene>
    <name evidence="2" type="ORF">ABV298_03915</name>
</gene>
<dbReference type="Gene3D" id="3.40.50.620">
    <property type="entry name" value="HUPs"/>
    <property type="match status" value="1"/>
</dbReference>
<feature type="domain" description="DUF218" evidence="1">
    <location>
        <begin position="41"/>
        <end position="189"/>
    </location>
</feature>
<organism evidence="2">
    <name type="scientific">Dyadobacter sp. 676</name>
    <dbReference type="NCBI Taxonomy" id="3088362"/>
    <lineage>
        <taxon>Bacteria</taxon>
        <taxon>Pseudomonadati</taxon>
        <taxon>Bacteroidota</taxon>
        <taxon>Cytophagia</taxon>
        <taxon>Cytophagales</taxon>
        <taxon>Spirosomataceae</taxon>
        <taxon>Dyadobacter</taxon>
    </lineage>
</organism>
<protein>
    <submittedName>
        <fullName evidence="2">YdcF family protein</fullName>
    </submittedName>
</protein>